<sequence length="343" mass="38275">MIRFDNDYTEGAHPKVLQRLMETNEEQLPGYGKDHHTASAKALIRSLCGEDVDVHFVMGGTQANLTIISSILRPHQGVIAPDTGHIAADETGAIEATGHKVLEIKAVDGKIDAGQISRYVEDHWNSIEREHKPQPKLVYISQPTESGTLYSREEFEAIRHVCDEKGLYLMVDGARLAYALASGDSDLTLADYADMCDVFYIGGTKAGILFGEAIVISHENIKEDFRYIIKQKGGMLAKGRLLGIQFEVLFEDDLYMEIAGHAVKMARILNDAFTGSGIEMHFPSPTNQIFPVLTTGQIEKLSKKYAFHVWEDIDETRKAVRFCTSWSTRLEDVEALIEDINNL</sequence>
<dbReference type="AlphaFoldDB" id="A0A285UB72"/>
<dbReference type="Gene3D" id="3.90.1150.10">
    <property type="entry name" value="Aspartate Aminotransferase, domain 1"/>
    <property type="match status" value="1"/>
</dbReference>
<dbReference type="EMBL" id="OBQF01000001">
    <property type="protein sequence ID" value="SOC38983.1"/>
    <property type="molecule type" value="Genomic_DNA"/>
</dbReference>
<dbReference type="SUPFAM" id="SSF53383">
    <property type="entry name" value="PLP-dependent transferases"/>
    <property type="match status" value="1"/>
</dbReference>
<dbReference type="Proteomes" id="UP000219412">
    <property type="component" value="Unassembled WGS sequence"/>
</dbReference>
<dbReference type="InterPro" id="IPR015424">
    <property type="entry name" value="PyrdxlP-dep_Trfase"/>
</dbReference>
<dbReference type="InterPro" id="IPR001597">
    <property type="entry name" value="ArAA_b-elim_lyase/Thr_aldolase"/>
</dbReference>
<dbReference type="InterPro" id="IPR015421">
    <property type="entry name" value="PyrdxlP-dep_Trfase_major"/>
</dbReference>
<keyword evidence="3" id="KW-0663">Pyridoxal phosphate</keyword>
<evidence type="ECO:0000256" key="3">
    <source>
        <dbReference type="ARBA" id="ARBA00022898"/>
    </source>
</evidence>
<comment type="similarity">
    <text evidence="2">Belongs to the threonine aldolase family.</text>
</comment>
<reference evidence="6" key="1">
    <citation type="submission" date="2017-08" db="EMBL/GenBank/DDBJ databases">
        <authorList>
            <person name="Varghese N."/>
            <person name="Submissions S."/>
        </authorList>
    </citation>
    <scope>NUCLEOTIDE SEQUENCE [LARGE SCALE GENOMIC DNA]</scope>
    <source>
        <strain evidence="6">DSM 23173</strain>
    </source>
</reference>
<dbReference type="Gene3D" id="3.40.640.10">
    <property type="entry name" value="Type I PLP-dependent aspartate aminotransferase-like (Major domain)"/>
    <property type="match status" value="1"/>
</dbReference>
<comment type="cofactor">
    <cofactor evidence="1">
        <name>pyridoxal 5'-phosphate</name>
        <dbReference type="ChEBI" id="CHEBI:597326"/>
    </cofactor>
</comment>
<evidence type="ECO:0000313" key="5">
    <source>
        <dbReference type="EMBL" id="SOC38983.1"/>
    </source>
</evidence>
<evidence type="ECO:0000256" key="2">
    <source>
        <dbReference type="ARBA" id="ARBA00006966"/>
    </source>
</evidence>
<evidence type="ECO:0000259" key="4">
    <source>
        <dbReference type="Pfam" id="PF01212"/>
    </source>
</evidence>
<proteinExistence type="inferred from homology"/>
<protein>
    <submittedName>
        <fullName evidence="5">L-threonine aldolase</fullName>
    </submittedName>
</protein>
<accession>A0A285UB72</accession>
<keyword evidence="6" id="KW-1185">Reference proteome</keyword>
<dbReference type="PANTHER" id="PTHR48097">
    <property type="entry name" value="L-THREONINE ALDOLASE-RELATED"/>
    <property type="match status" value="1"/>
</dbReference>
<dbReference type="Pfam" id="PF01212">
    <property type="entry name" value="Beta_elim_lyase"/>
    <property type="match status" value="1"/>
</dbReference>
<dbReference type="GO" id="GO:0016829">
    <property type="term" value="F:lyase activity"/>
    <property type="evidence" value="ECO:0007669"/>
    <property type="project" value="InterPro"/>
</dbReference>
<evidence type="ECO:0000256" key="1">
    <source>
        <dbReference type="ARBA" id="ARBA00001933"/>
    </source>
</evidence>
<organism evidence="5 6">
    <name type="scientific">Salinicoccus kekensis</name>
    <dbReference type="NCBI Taxonomy" id="714307"/>
    <lineage>
        <taxon>Bacteria</taxon>
        <taxon>Bacillati</taxon>
        <taxon>Bacillota</taxon>
        <taxon>Bacilli</taxon>
        <taxon>Bacillales</taxon>
        <taxon>Staphylococcaceae</taxon>
        <taxon>Salinicoccus</taxon>
    </lineage>
</organism>
<dbReference type="PANTHER" id="PTHR48097:SF5">
    <property type="entry name" value="LOW SPECIFICITY L-THREONINE ALDOLASE"/>
    <property type="match status" value="1"/>
</dbReference>
<dbReference type="OrthoDB" id="9774495at2"/>
<feature type="domain" description="Aromatic amino acid beta-eliminating lyase/threonine aldolase" evidence="4">
    <location>
        <begin position="30"/>
        <end position="289"/>
    </location>
</feature>
<evidence type="ECO:0000313" key="6">
    <source>
        <dbReference type="Proteomes" id="UP000219412"/>
    </source>
</evidence>
<dbReference type="GO" id="GO:0006520">
    <property type="term" value="P:amino acid metabolic process"/>
    <property type="evidence" value="ECO:0007669"/>
    <property type="project" value="InterPro"/>
</dbReference>
<dbReference type="InterPro" id="IPR015422">
    <property type="entry name" value="PyrdxlP-dep_Trfase_small"/>
</dbReference>
<name>A0A285UB72_9STAP</name>
<gene>
    <name evidence="5" type="ORF">SAMN05878391_0646</name>
</gene>
<dbReference type="RefSeq" id="WP_097039077.1">
    <property type="nucleotide sequence ID" value="NZ_OBQF01000001.1"/>
</dbReference>